<accession>A0A502FYH5</accession>
<dbReference type="AlphaFoldDB" id="A0A502FYH5"/>
<sequence length="303" mass="30850">MGVRRARTAGEGQRRQPLDRARGGVRVSALVRAAPVATSAKIGRTAAACLKLEIATYPKPGLVSPVDSGAHDDMDAALMDRSADALAPFLTALAEAGAAGAGMDRLRAIGIAAEAAMMAATGGINTHRGAIFGMGLLCAAAGFRARYAVPQTLGAIVAHRWGAEILRGPVALHSHGSTVARRHATGGARAEAAAGFPSLYRIALPALIEGRCLAAGEEARRVHALMALIVGVADTNLLYRGGAEGLAFAQAEARAFLAAGSVAAANWRPRAIAIHAAFTARRLSPGGCADLLAMALFAEALAA</sequence>
<comment type="catalytic activity">
    <reaction evidence="1 5">
        <text>3'-dephospho-CoA + ATP = 2'-(5''-triphospho-alpha-D-ribosyl)-3'-dephospho-CoA + adenine</text>
        <dbReference type="Rhea" id="RHEA:15117"/>
        <dbReference type="ChEBI" id="CHEBI:16708"/>
        <dbReference type="ChEBI" id="CHEBI:30616"/>
        <dbReference type="ChEBI" id="CHEBI:57328"/>
        <dbReference type="ChEBI" id="CHEBI:61378"/>
        <dbReference type="EC" id="2.4.2.52"/>
    </reaction>
</comment>
<evidence type="ECO:0000256" key="6">
    <source>
        <dbReference type="SAM" id="MobiDB-lite"/>
    </source>
</evidence>
<dbReference type="Proteomes" id="UP000319931">
    <property type="component" value="Unassembled WGS sequence"/>
</dbReference>
<dbReference type="GO" id="GO:0005524">
    <property type="term" value="F:ATP binding"/>
    <property type="evidence" value="ECO:0007669"/>
    <property type="project" value="UniProtKB-KW"/>
</dbReference>
<evidence type="ECO:0000256" key="2">
    <source>
        <dbReference type="ARBA" id="ARBA00022679"/>
    </source>
</evidence>
<dbReference type="Gene3D" id="1.10.4200.10">
    <property type="entry name" value="Triphosphoribosyl-dephospho-CoA protein"/>
    <property type="match status" value="2"/>
</dbReference>
<dbReference type="InterPro" id="IPR002736">
    <property type="entry name" value="CitG"/>
</dbReference>
<dbReference type="GO" id="GO:0046917">
    <property type="term" value="F:triphosphoribosyl-dephospho-CoA synthase activity"/>
    <property type="evidence" value="ECO:0007669"/>
    <property type="project" value="UniProtKB-UniRule"/>
</dbReference>
<organism evidence="7 8">
    <name type="scientific">Sphingomonas glacialis</name>
    <dbReference type="NCBI Taxonomy" id="658225"/>
    <lineage>
        <taxon>Bacteria</taxon>
        <taxon>Pseudomonadati</taxon>
        <taxon>Pseudomonadota</taxon>
        <taxon>Alphaproteobacteria</taxon>
        <taxon>Sphingomonadales</taxon>
        <taxon>Sphingomonadaceae</taxon>
        <taxon>Sphingomonas</taxon>
    </lineage>
</organism>
<dbReference type="EMBL" id="RCZC01000002">
    <property type="protein sequence ID" value="TPG54585.1"/>
    <property type="molecule type" value="Genomic_DNA"/>
</dbReference>
<evidence type="ECO:0000256" key="4">
    <source>
        <dbReference type="ARBA" id="ARBA00022840"/>
    </source>
</evidence>
<keyword evidence="8" id="KW-1185">Reference proteome</keyword>
<evidence type="ECO:0000256" key="3">
    <source>
        <dbReference type="ARBA" id="ARBA00022741"/>
    </source>
</evidence>
<dbReference type="PANTHER" id="PTHR30201:SF2">
    <property type="entry name" value="2-(5''-TRIPHOSPHORIBOSYL)-3'-DEPHOSPHOCOENZYME-A SYNTHASE"/>
    <property type="match status" value="1"/>
</dbReference>
<name>A0A502FYH5_9SPHN</name>
<dbReference type="OrthoDB" id="114886at2"/>
<dbReference type="GO" id="GO:0016757">
    <property type="term" value="F:glycosyltransferase activity"/>
    <property type="evidence" value="ECO:0007669"/>
    <property type="project" value="UniProtKB-KW"/>
</dbReference>
<keyword evidence="3 5" id="KW-0547">Nucleotide-binding</keyword>
<evidence type="ECO:0000256" key="5">
    <source>
        <dbReference type="HAMAP-Rule" id="MF_01883"/>
    </source>
</evidence>
<dbReference type="GO" id="GO:0051191">
    <property type="term" value="P:prosthetic group biosynthetic process"/>
    <property type="evidence" value="ECO:0007669"/>
    <property type="project" value="TreeGrafter"/>
</dbReference>
<dbReference type="PANTHER" id="PTHR30201">
    <property type="entry name" value="TRIPHOSPHORIBOSYL-DEPHOSPHO-COA SYNTHASE"/>
    <property type="match status" value="1"/>
</dbReference>
<dbReference type="NCBIfam" id="TIGR03132">
    <property type="entry name" value="malonate_mdcB"/>
    <property type="match status" value="1"/>
</dbReference>
<dbReference type="EC" id="2.4.2.52" evidence="5"/>
<proteinExistence type="inferred from homology"/>
<feature type="region of interest" description="Disordered" evidence="6">
    <location>
        <begin position="1"/>
        <end position="21"/>
    </location>
</feature>
<gene>
    <name evidence="5 7" type="primary">mdcB</name>
    <name evidence="7" type="ORF">EAH76_08075</name>
</gene>
<feature type="compositionally biased region" description="Basic and acidic residues" evidence="6">
    <location>
        <begin position="12"/>
        <end position="21"/>
    </location>
</feature>
<comment type="function">
    <text evidence="5">Involved in the formation of 2-(5''-phosphoribosyl)-3'-dephosphocoenzyme-A, the prosthetic group of the acyl-carrier protein of the malonate decarboxylase.</text>
</comment>
<dbReference type="HAMAP" id="MF_01883">
    <property type="entry name" value="MdcB"/>
    <property type="match status" value="1"/>
</dbReference>
<keyword evidence="4 5" id="KW-0067">ATP-binding</keyword>
<evidence type="ECO:0000313" key="8">
    <source>
        <dbReference type="Proteomes" id="UP000319931"/>
    </source>
</evidence>
<keyword evidence="2 5" id="KW-0808">Transferase</keyword>
<comment type="caution">
    <text evidence="7">The sequence shown here is derived from an EMBL/GenBank/DDBJ whole genome shotgun (WGS) entry which is preliminary data.</text>
</comment>
<dbReference type="Pfam" id="PF01874">
    <property type="entry name" value="CitG"/>
    <property type="match status" value="1"/>
</dbReference>
<evidence type="ECO:0000256" key="1">
    <source>
        <dbReference type="ARBA" id="ARBA00001210"/>
    </source>
</evidence>
<reference evidence="7 8" key="1">
    <citation type="journal article" date="2019" name="Environ. Microbiol.">
        <title>Species interactions and distinct microbial communities in high Arctic permafrost affected cryosols are associated with the CH4 and CO2 gas fluxes.</title>
        <authorList>
            <person name="Altshuler I."/>
            <person name="Hamel J."/>
            <person name="Turney S."/>
            <person name="Magnuson E."/>
            <person name="Levesque R."/>
            <person name="Greer C."/>
            <person name="Whyte L.G."/>
        </authorList>
    </citation>
    <scope>NUCLEOTIDE SEQUENCE [LARGE SCALE GENOMIC DNA]</scope>
    <source>
        <strain evidence="7 8">E6.1</strain>
    </source>
</reference>
<protein>
    <recommendedName>
        <fullName evidence="5">Probable 2-(5''-triphosphoribosyl)-3'-dephosphocoenzyme-A synthase</fullName>
        <shortName evidence="5">2-(5''-triphosphoribosyl)-3'-dephospho-CoA synthase</shortName>
        <ecNumber evidence="5">2.4.2.52</ecNumber>
    </recommendedName>
</protein>
<dbReference type="InterPro" id="IPR017555">
    <property type="entry name" value="TriPribosyl-deP-CoA_syn"/>
</dbReference>
<comment type="similarity">
    <text evidence="5">Belongs to the CitG/MdcB family.</text>
</comment>
<keyword evidence="7" id="KW-0328">Glycosyltransferase</keyword>
<evidence type="ECO:0000313" key="7">
    <source>
        <dbReference type="EMBL" id="TPG54585.1"/>
    </source>
</evidence>